<dbReference type="PIRSF" id="PIRSF032285">
    <property type="entry name" value="UCP032285"/>
    <property type="match status" value="1"/>
</dbReference>
<proteinExistence type="predicted"/>
<reference evidence="1 2" key="1">
    <citation type="submission" date="2021-05" db="EMBL/GenBank/DDBJ databases">
        <title>Comparative genomic studies on the polysaccharide-degrading batcterial strains of the Flammeovirga genus.</title>
        <authorList>
            <person name="Zewei F."/>
            <person name="Zheng Z."/>
            <person name="Yu L."/>
            <person name="Ruyue G."/>
            <person name="Yanhong M."/>
            <person name="Yuanyuan C."/>
            <person name="Jingyan G."/>
            <person name="Wenjun H."/>
        </authorList>
    </citation>
    <scope>NUCLEOTIDE SEQUENCE [LARGE SCALE GENOMIC DNA]</scope>
    <source>
        <strain evidence="1 2">NBRC:100898</strain>
    </source>
</reference>
<dbReference type="Pfam" id="PF08877">
    <property type="entry name" value="MepB-like"/>
    <property type="match status" value="1"/>
</dbReference>
<name>A0AAX1NBD3_9BACT</name>
<evidence type="ECO:0000313" key="2">
    <source>
        <dbReference type="Proteomes" id="UP000678679"/>
    </source>
</evidence>
<sequence length="164" mass="19463">MTNFNNQDLIDLYNNLSLDISNITWEEESKDYHACRFKLNNQLIISRKAKITPKKVGQFVTFWKRDQGQPIRPFHEKDNLDFFVINVQNDKQLGQFVFPKSVLIQKAILSTGSKEGKRGFRVYPIWDTPISKTAEKTQTWQLKYFIKIDEQTCEKKIMELYHLK</sequence>
<dbReference type="KEGG" id="fya:KMW28_20760"/>
<dbReference type="InterPro" id="IPR011235">
    <property type="entry name" value="MepB-like"/>
</dbReference>
<accession>A0AAX1NBD3</accession>
<dbReference type="RefSeq" id="WP_169662442.1">
    <property type="nucleotide sequence ID" value="NZ_CP076133.1"/>
</dbReference>
<dbReference type="Proteomes" id="UP000678679">
    <property type="component" value="Chromosome 2"/>
</dbReference>
<keyword evidence="2" id="KW-1185">Reference proteome</keyword>
<dbReference type="InterPro" id="IPR038231">
    <property type="entry name" value="MepB-like_sf"/>
</dbReference>
<dbReference type="Gene3D" id="3.40.1350.140">
    <property type="entry name" value="MepB-like"/>
    <property type="match status" value="1"/>
</dbReference>
<dbReference type="AlphaFoldDB" id="A0AAX1NBD3"/>
<protein>
    <submittedName>
        <fullName evidence="1">MepB family protein</fullName>
    </submittedName>
</protein>
<organism evidence="1 2">
    <name type="scientific">Flammeovirga yaeyamensis</name>
    <dbReference type="NCBI Taxonomy" id="367791"/>
    <lineage>
        <taxon>Bacteria</taxon>
        <taxon>Pseudomonadati</taxon>
        <taxon>Bacteroidota</taxon>
        <taxon>Cytophagia</taxon>
        <taxon>Cytophagales</taxon>
        <taxon>Flammeovirgaceae</taxon>
        <taxon>Flammeovirga</taxon>
    </lineage>
</organism>
<gene>
    <name evidence="1" type="ORF">KMW28_20760</name>
</gene>
<evidence type="ECO:0000313" key="1">
    <source>
        <dbReference type="EMBL" id="QWG04858.1"/>
    </source>
</evidence>
<dbReference type="EMBL" id="CP076133">
    <property type="protein sequence ID" value="QWG04858.1"/>
    <property type="molecule type" value="Genomic_DNA"/>
</dbReference>